<evidence type="ECO:0000313" key="4">
    <source>
        <dbReference type="Proteomes" id="UP000248863"/>
    </source>
</evidence>
<reference evidence="3 4" key="1">
    <citation type="submission" date="2017-07" db="EMBL/GenBank/DDBJ databases">
        <title>Draft Genome Sequences of Select Purple Nonsulfur Bacteria.</title>
        <authorList>
            <person name="Lasarre B."/>
            <person name="Mckinlay J.B."/>
        </authorList>
    </citation>
    <scope>NUCLEOTIDE SEQUENCE [LARGE SCALE GENOMIC DNA]</scope>
    <source>
        <strain evidence="3 4">DSM 11907</strain>
    </source>
</reference>
<keyword evidence="4" id="KW-1185">Reference proteome</keyword>
<evidence type="ECO:0000259" key="2">
    <source>
        <dbReference type="Pfam" id="PF01558"/>
    </source>
</evidence>
<feature type="domain" description="Pyruvate/ketoisovalerate oxidoreductase catalytic" evidence="2">
    <location>
        <begin position="16"/>
        <end position="173"/>
    </location>
</feature>
<dbReference type="Proteomes" id="UP000248863">
    <property type="component" value="Unassembled WGS sequence"/>
</dbReference>
<evidence type="ECO:0000256" key="1">
    <source>
        <dbReference type="ARBA" id="ARBA00023002"/>
    </source>
</evidence>
<name>A0A327KGM9_9BRAD</name>
<proteinExistence type="predicted"/>
<organism evidence="3 4">
    <name type="scientific">Rhodoplanes elegans</name>
    <dbReference type="NCBI Taxonomy" id="29408"/>
    <lineage>
        <taxon>Bacteria</taxon>
        <taxon>Pseudomonadati</taxon>
        <taxon>Pseudomonadota</taxon>
        <taxon>Alphaproteobacteria</taxon>
        <taxon>Hyphomicrobiales</taxon>
        <taxon>Nitrobacteraceae</taxon>
        <taxon>Rhodoplanes</taxon>
    </lineage>
</organism>
<dbReference type="PANTHER" id="PTHR42730">
    <property type="entry name" value="2-OXOGLUTARATE SYNTHASE SUBUNIT KORC"/>
    <property type="match status" value="1"/>
</dbReference>
<protein>
    <recommendedName>
        <fullName evidence="2">Pyruvate/ketoisovalerate oxidoreductase catalytic domain-containing protein</fullName>
    </recommendedName>
</protein>
<dbReference type="InterPro" id="IPR052554">
    <property type="entry name" value="2-oxoglutarate_synth_KorC"/>
</dbReference>
<dbReference type="Pfam" id="PF01558">
    <property type="entry name" value="POR"/>
    <property type="match status" value="1"/>
</dbReference>
<dbReference type="AlphaFoldDB" id="A0A327KGM9"/>
<dbReference type="GO" id="GO:0016903">
    <property type="term" value="F:oxidoreductase activity, acting on the aldehyde or oxo group of donors"/>
    <property type="evidence" value="ECO:0007669"/>
    <property type="project" value="InterPro"/>
</dbReference>
<dbReference type="Gene3D" id="3.40.920.10">
    <property type="entry name" value="Pyruvate-ferredoxin oxidoreductase, PFOR, domain III"/>
    <property type="match status" value="1"/>
</dbReference>
<accession>A0A327KGM9</accession>
<dbReference type="EMBL" id="NPEU01000191">
    <property type="protein sequence ID" value="RAI37246.1"/>
    <property type="molecule type" value="Genomic_DNA"/>
</dbReference>
<comment type="caution">
    <text evidence="3">The sequence shown here is derived from an EMBL/GenBank/DDBJ whole genome shotgun (WGS) entry which is preliminary data.</text>
</comment>
<dbReference type="InterPro" id="IPR002869">
    <property type="entry name" value="Pyrv_flavodox_OxRed_cen"/>
</dbReference>
<evidence type="ECO:0000313" key="3">
    <source>
        <dbReference type="EMBL" id="RAI37246.1"/>
    </source>
</evidence>
<keyword evidence="1" id="KW-0560">Oxidoreductase</keyword>
<dbReference type="SUPFAM" id="SSF53323">
    <property type="entry name" value="Pyruvate-ferredoxin oxidoreductase, PFOR, domain III"/>
    <property type="match status" value="1"/>
</dbReference>
<dbReference type="InterPro" id="IPR019752">
    <property type="entry name" value="Pyrv/ketoisovalerate_OxRed_cat"/>
</dbReference>
<dbReference type="PANTHER" id="PTHR42730:SF1">
    <property type="entry name" value="2-OXOGLUTARATE SYNTHASE SUBUNIT KORC"/>
    <property type="match status" value="1"/>
</dbReference>
<sequence length="183" mass="18828">MTEMSRRSEIVLAGSGGQGVLLAGTLLGEAAILEGANVVQTVSYGIATRGGTSMTEVIIDDAEIVYQQVETPNVVLAMSPEAMKKYEGSAAEGALVIYDTTFVPEREGRNLAGFPFTDTAAKMGNPGLANLIALGFLCTAGGILTKDALEMAISERFSDKKRDANLAALRAGAAAAANVLAAA</sequence>
<gene>
    <name evidence="3" type="ORF">CH338_16460</name>
</gene>